<comment type="caution">
    <text evidence="1">The sequence shown here is derived from an EMBL/GenBank/DDBJ whole genome shotgun (WGS) entry which is preliminary data.</text>
</comment>
<dbReference type="InterPro" id="IPR029063">
    <property type="entry name" value="SAM-dependent_MTases_sf"/>
</dbReference>
<dbReference type="SUPFAM" id="SSF53335">
    <property type="entry name" value="S-adenosyl-L-methionine-dependent methyltransferases"/>
    <property type="match status" value="1"/>
</dbReference>
<keyword evidence="1" id="KW-0489">Methyltransferase</keyword>
<keyword evidence="2" id="KW-1185">Reference proteome</keyword>
<dbReference type="Proteomes" id="UP000295604">
    <property type="component" value="Unassembled WGS sequence"/>
</dbReference>
<dbReference type="Gene3D" id="3.40.50.150">
    <property type="entry name" value="Vaccinia Virus protein VP39"/>
    <property type="match status" value="1"/>
</dbReference>
<keyword evidence="1" id="KW-0808">Transferase</keyword>
<proteinExistence type="predicted"/>
<dbReference type="GO" id="GO:0008168">
    <property type="term" value="F:methyltransferase activity"/>
    <property type="evidence" value="ECO:0007669"/>
    <property type="project" value="UniProtKB-KW"/>
</dbReference>
<accession>A0A4R8TVP0</accession>
<dbReference type="EMBL" id="QAPF01000003">
    <property type="protein sequence ID" value="TEA22690.1"/>
    <property type="molecule type" value="Genomic_DNA"/>
</dbReference>
<dbReference type="AlphaFoldDB" id="A0A4R8TVP0"/>
<evidence type="ECO:0000313" key="1">
    <source>
        <dbReference type="EMBL" id="TEA22690.1"/>
    </source>
</evidence>
<gene>
    <name evidence="1" type="primary">ustM-0</name>
    <name evidence="1" type="ORF">C8034_v001240</name>
</gene>
<sequence length="306" mass="33187">MSTSDSQTALALALAPSYLHDPKYTSIIVPQLAHRLRLCARWSITPSSQILDIGCGQGDSALVLSHIVSSSSPDTSAPGHATALDPAPGTYGSPYTLAQSQSFISSTEHGKHITFVNADAPSYLAANPSADFDVATLCHSLWYFPSPAAVSALFRSLSANNQIRRLCFAEYALKASRPSQVPHELAVQAQRRFHQFQQARGVNDNTANVRCALDPDDFVKSAEEAGWKLEDRGRIGTPGLLDGKWEVGAVLDAGWVDEVKHAGLGDAEEEELLGYVAKIRTLVDELKDEREELLTLDAVWVNMSRT</sequence>
<name>A0A4R8TVP0_9PEZI</name>
<organism evidence="1 2">
    <name type="scientific">Colletotrichum sidae</name>
    <dbReference type="NCBI Taxonomy" id="1347389"/>
    <lineage>
        <taxon>Eukaryota</taxon>
        <taxon>Fungi</taxon>
        <taxon>Dikarya</taxon>
        <taxon>Ascomycota</taxon>
        <taxon>Pezizomycotina</taxon>
        <taxon>Sordariomycetes</taxon>
        <taxon>Hypocreomycetidae</taxon>
        <taxon>Glomerellales</taxon>
        <taxon>Glomerellaceae</taxon>
        <taxon>Colletotrichum</taxon>
        <taxon>Colletotrichum orbiculare species complex</taxon>
    </lineage>
</organism>
<reference evidence="1 2" key="1">
    <citation type="submission" date="2018-11" db="EMBL/GenBank/DDBJ databases">
        <title>Genome sequence and assembly of Colletotrichum sidae.</title>
        <authorList>
            <person name="Gan P."/>
            <person name="Shirasu K."/>
        </authorList>
    </citation>
    <scope>NUCLEOTIDE SEQUENCE [LARGE SCALE GENOMIC DNA]</scope>
    <source>
        <strain evidence="1 2">CBS 518.97</strain>
    </source>
</reference>
<evidence type="ECO:0000313" key="2">
    <source>
        <dbReference type="Proteomes" id="UP000295604"/>
    </source>
</evidence>
<protein>
    <submittedName>
        <fullName evidence="1">Methyltransferase ustM</fullName>
    </submittedName>
</protein>
<dbReference type="GO" id="GO:0032259">
    <property type="term" value="P:methylation"/>
    <property type="evidence" value="ECO:0007669"/>
    <property type="project" value="UniProtKB-KW"/>
</dbReference>